<evidence type="ECO:0000256" key="4">
    <source>
        <dbReference type="ARBA" id="ARBA00022741"/>
    </source>
</evidence>
<dbReference type="GO" id="GO:0004823">
    <property type="term" value="F:leucine-tRNA ligase activity"/>
    <property type="evidence" value="ECO:0007669"/>
    <property type="project" value="UniProtKB-UniRule"/>
</dbReference>
<dbReference type="InterPro" id="IPR013155">
    <property type="entry name" value="M/V/L/I-tRNA-synth_anticd-bd"/>
</dbReference>
<accession>A0A6J4VJI6</accession>
<evidence type="ECO:0000313" key="13">
    <source>
        <dbReference type="EMBL" id="CAA9577759.1"/>
    </source>
</evidence>
<keyword evidence="7 9" id="KW-0030">Aminoacyl-tRNA synthetase</keyword>
<dbReference type="PANTHER" id="PTHR43740">
    <property type="entry name" value="LEUCYL-TRNA SYNTHETASE"/>
    <property type="match status" value="1"/>
</dbReference>
<comment type="similarity">
    <text evidence="1 9">Belongs to the class-I aminoacyl-tRNA synthetase family.</text>
</comment>
<keyword evidence="2 9" id="KW-0963">Cytoplasm</keyword>
<dbReference type="PANTHER" id="PTHR43740:SF2">
    <property type="entry name" value="LEUCINE--TRNA LIGASE, MITOCHONDRIAL"/>
    <property type="match status" value="1"/>
</dbReference>
<feature type="binding site" evidence="9">
    <location>
        <position position="605"/>
    </location>
    <ligand>
        <name>ATP</name>
        <dbReference type="ChEBI" id="CHEBI:30616"/>
    </ligand>
</feature>
<dbReference type="EC" id="6.1.1.4" evidence="9"/>
<dbReference type="FunFam" id="3.40.50.620:FF:000003">
    <property type="entry name" value="Leucine--tRNA ligase"/>
    <property type="match status" value="1"/>
</dbReference>
<dbReference type="Gene3D" id="3.90.740.10">
    <property type="entry name" value="Valyl/Leucyl/Isoleucyl-tRNA synthetase, editing domain"/>
    <property type="match status" value="1"/>
</dbReference>
<dbReference type="Pfam" id="PF13603">
    <property type="entry name" value="tRNA-synt_1_2"/>
    <property type="match status" value="1"/>
</dbReference>
<dbReference type="Pfam" id="PF00133">
    <property type="entry name" value="tRNA-synt_1"/>
    <property type="match status" value="2"/>
</dbReference>
<dbReference type="InterPro" id="IPR009080">
    <property type="entry name" value="tRNAsynth_Ia_anticodon-bd"/>
</dbReference>
<dbReference type="HAMAP" id="MF_00049_B">
    <property type="entry name" value="Leu_tRNA_synth_B"/>
    <property type="match status" value="1"/>
</dbReference>
<organism evidence="13">
    <name type="scientific">uncultured Truepera sp</name>
    <dbReference type="NCBI Taxonomy" id="543023"/>
    <lineage>
        <taxon>Bacteria</taxon>
        <taxon>Thermotogati</taxon>
        <taxon>Deinococcota</taxon>
        <taxon>Deinococci</taxon>
        <taxon>Trueperales</taxon>
        <taxon>Trueperaceae</taxon>
        <taxon>Truepera</taxon>
        <taxon>environmental samples</taxon>
    </lineage>
</organism>
<dbReference type="AlphaFoldDB" id="A0A6J4VJI6"/>
<gene>
    <name evidence="9" type="primary">leuS</name>
    <name evidence="13" type="ORF">AVDCRST_MAG86-2381</name>
</gene>
<dbReference type="NCBIfam" id="TIGR00396">
    <property type="entry name" value="leuS_bact"/>
    <property type="match status" value="1"/>
</dbReference>
<reference evidence="13" key="1">
    <citation type="submission" date="2020-02" db="EMBL/GenBank/DDBJ databases">
        <authorList>
            <person name="Meier V. D."/>
        </authorList>
    </citation>
    <scope>NUCLEOTIDE SEQUENCE</scope>
    <source>
        <strain evidence="13">AVDCRST_MAG86</strain>
    </source>
</reference>
<dbReference type="InterPro" id="IPR009008">
    <property type="entry name" value="Val/Leu/Ile-tRNA-synth_edit"/>
</dbReference>
<feature type="short sequence motif" description="'HIGH' region" evidence="9">
    <location>
        <begin position="55"/>
        <end position="65"/>
    </location>
</feature>
<keyword evidence="4 9" id="KW-0547">Nucleotide-binding</keyword>
<dbReference type="GO" id="GO:0005524">
    <property type="term" value="F:ATP binding"/>
    <property type="evidence" value="ECO:0007669"/>
    <property type="project" value="UniProtKB-UniRule"/>
</dbReference>
<dbReference type="Gene3D" id="3.10.20.590">
    <property type="match status" value="1"/>
</dbReference>
<dbReference type="SUPFAM" id="SSF50677">
    <property type="entry name" value="ValRS/IleRS/LeuRS editing domain"/>
    <property type="match status" value="1"/>
</dbReference>
<keyword evidence="6 9" id="KW-0648">Protein biosynthesis</keyword>
<dbReference type="InterPro" id="IPR014729">
    <property type="entry name" value="Rossmann-like_a/b/a_fold"/>
</dbReference>
<evidence type="ECO:0000256" key="1">
    <source>
        <dbReference type="ARBA" id="ARBA00005594"/>
    </source>
</evidence>
<dbReference type="Gene3D" id="3.40.50.620">
    <property type="entry name" value="HUPs"/>
    <property type="match status" value="2"/>
</dbReference>
<feature type="domain" description="Aminoacyl-tRNA synthetase class Ia" evidence="10">
    <location>
        <begin position="440"/>
        <end position="630"/>
    </location>
</feature>
<sequence length="837" mass="93864">MTTETTANVAVPYRSERYNPQEIEPRWQQAWADAGLYETDLTSDKEPFYYLTMYPYPSGNLHIGHWYAFALPDAYARFKRMHGLNVFFPMGFDAFGLPAENAAIKASREGKSVHPATLTYERMAYMEQQFRQMGASFDWSKKVVTCDPEVYRWNQFFFLKMYERGLAYRKASFVNWDPVDQTVLANEQVINGRGDRSGALIERRLMSQWHFKITDYADELLDFSKLDWPEKVKVMQTNWIGRSEGAELTFRSEGGDEFVIFTTRPDTLWGVTFMVLAPEHPLVEKLTTPERKEVVEAYVKAASHLSEIERQSEGKEKTGEFTGSYAVNPVNGAKVPIWVADYVMMGYGTGAIMAVPAHDKRDFEFARKFGLGVIPVISETPEDAPTGESMTEAYSGDGFMVNSGPFNGTPTGKGTAEGIQKITAWLEADGLGKGTVSYRLRDWLISRQRYWGTPIPFLYCDSCGLVPEKEENLPVVLPTDVAFMPTGESPLKHHAGFLHATCPECGGPAVRETDTMDVFVDSSWYWFRYLSPHKDDAPLDKELAAKWTPVEQYTGGVEHAILHLLYARFFTKVIRDLGFIDSHEPFQRLRNQGMILGEDNEKMSKSRGNVVNPDDLVAEYGADTVRAYLMFIGPWEAGGPWSSTGIEGVARFLNRVWALLTEAPEREAAADTGAQKELRRAVHHAVKEVSDDLAGLQFNTAIAELMTLTNAMSRAKSLAMVKTETWLEGVKKLLLLLAPIAPHLADELWERGGFADSVHQQTWPEFDPAALEQDTVTIAVQVSGKRRGEVTVPKDANQDAVLAAAKAEPNVVRHVEGKQIVREIVVPGRLVNIVVKG</sequence>
<dbReference type="Pfam" id="PF08264">
    <property type="entry name" value="Anticodon_1"/>
    <property type="match status" value="1"/>
</dbReference>
<evidence type="ECO:0000259" key="12">
    <source>
        <dbReference type="Pfam" id="PF13603"/>
    </source>
</evidence>
<keyword evidence="3 9" id="KW-0436">Ligase</keyword>
<dbReference type="FunFam" id="1.10.730.10:FF:000011">
    <property type="entry name" value="Leucine--tRNA ligase chloroplastic/mitochondrial"/>
    <property type="match status" value="1"/>
</dbReference>
<evidence type="ECO:0000259" key="10">
    <source>
        <dbReference type="Pfam" id="PF00133"/>
    </source>
</evidence>
<evidence type="ECO:0000256" key="2">
    <source>
        <dbReference type="ARBA" id="ARBA00022490"/>
    </source>
</evidence>
<proteinExistence type="inferred from homology"/>
<dbReference type="GO" id="GO:0002161">
    <property type="term" value="F:aminoacyl-tRNA deacylase activity"/>
    <property type="evidence" value="ECO:0007669"/>
    <property type="project" value="InterPro"/>
</dbReference>
<dbReference type="SUPFAM" id="SSF52374">
    <property type="entry name" value="Nucleotidylyl transferase"/>
    <property type="match status" value="1"/>
</dbReference>
<dbReference type="Gene3D" id="1.10.730.10">
    <property type="entry name" value="Isoleucyl-tRNA Synthetase, Domain 1"/>
    <property type="match status" value="1"/>
</dbReference>
<dbReference type="InterPro" id="IPR002300">
    <property type="entry name" value="aa-tRNA-synth_Ia"/>
</dbReference>
<evidence type="ECO:0000256" key="9">
    <source>
        <dbReference type="HAMAP-Rule" id="MF_00049"/>
    </source>
</evidence>
<dbReference type="GO" id="GO:0006429">
    <property type="term" value="P:leucyl-tRNA aminoacylation"/>
    <property type="evidence" value="ECO:0007669"/>
    <property type="project" value="UniProtKB-UniRule"/>
</dbReference>
<evidence type="ECO:0000256" key="6">
    <source>
        <dbReference type="ARBA" id="ARBA00022917"/>
    </source>
</evidence>
<dbReference type="CDD" id="cd07958">
    <property type="entry name" value="Anticodon_Ia_Leu_BEm"/>
    <property type="match status" value="1"/>
</dbReference>
<dbReference type="GO" id="GO:0005829">
    <property type="term" value="C:cytosol"/>
    <property type="evidence" value="ECO:0007669"/>
    <property type="project" value="TreeGrafter"/>
</dbReference>
<evidence type="ECO:0000256" key="7">
    <source>
        <dbReference type="ARBA" id="ARBA00023146"/>
    </source>
</evidence>
<dbReference type="EMBL" id="CADCWP010000211">
    <property type="protein sequence ID" value="CAA9577759.1"/>
    <property type="molecule type" value="Genomic_DNA"/>
</dbReference>
<feature type="domain" description="Leucyl-tRNA synthetase editing" evidence="12">
    <location>
        <begin position="238"/>
        <end position="417"/>
    </location>
</feature>
<comment type="catalytic activity">
    <reaction evidence="8 9">
        <text>tRNA(Leu) + L-leucine + ATP = L-leucyl-tRNA(Leu) + AMP + diphosphate</text>
        <dbReference type="Rhea" id="RHEA:11688"/>
        <dbReference type="Rhea" id="RHEA-COMP:9613"/>
        <dbReference type="Rhea" id="RHEA-COMP:9622"/>
        <dbReference type="ChEBI" id="CHEBI:30616"/>
        <dbReference type="ChEBI" id="CHEBI:33019"/>
        <dbReference type="ChEBI" id="CHEBI:57427"/>
        <dbReference type="ChEBI" id="CHEBI:78442"/>
        <dbReference type="ChEBI" id="CHEBI:78494"/>
        <dbReference type="ChEBI" id="CHEBI:456215"/>
        <dbReference type="EC" id="6.1.1.4"/>
    </reaction>
</comment>
<feature type="domain" description="Methionyl/Valyl/Leucyl/Isoleucyl-tRNA synthetase anticodon-binding" evidence="11">
    <location>
        <begin position="676"/>
        <end position="800"/>
    </location>
</feature>
<dbReference type="FunFam" id="3.40.50.620:FF:000056">
    <property type="entry name" value="Leucine--tRNA ligase"/>
    <property type="match status" value="1"/>
</dbReference>
<evidence type="ECO:0000256" key="8">
    <source>
        <dbReference type="ARBA" id="ARBA00047469"/>
    </source>
</evidence>
<dbReference type="InterPro" id="IPR002302">
    <property type="entry name" value="Leu-tRNA-ligase"/>
</dbReference>
<dbReference type="SUPFAM" id="SSF47323">
    <property type="entry name" value="Anticodon-binding domain of a subclass of class I aminoacyl-tRNA synthetases"/>
    <property type="match status" value="1"/>
</dbReference>
<dbReference type="PRINTS" id="PR00985">
    <property type="entry name" value="TRNASYNTHLEU"/>
</dbReference>
<dbReference type="CDD" id="cd00812">
    <property type="entry name" value="LeuRS_core"/>
    <property type="match status" value="1"/>
</dbReference>
<dbReference type="InterPro" id="IPR025709">
    <property type="entry name" value="Leu_tRNA-synth_edit"/>
</dbReference>
<protein>
    <recommendedName>
        <fullName evidence="9">Leucine--tRNA ligase</fullName>
        <ecNumber evidence="9">6.1.1.4</ecNumber>
    </recommendedName>
    <alternativeName>
        <fullName evidence="9">Leucyl-tRNA synthetase</fullName>
        <shortName evidence="9">LeuRS</shortName>
    </alternativeName>
</protein>
<evidence type="ECO:0000256" key="5">
    <source>
        <dbReference type="ARBA" id="ARBA00022840"/>
    </source>
</evidence>
<keyword evidence="5 9" id="KW-0067">ATP-binding</keyword>
<feature type="domain" description="Aminoacyl-tRNA synthetase class Ia" evidence="10">
    <location>
        <begin position="27"/>
        <end position="228"/>
    </location>
</feature>
<name>A0A6J4VJI6_9DEIN</name>
<evidence type="ECO:0000256" key="3">
    <source>
        <dbReference type="ARBA" id="ARBA00022598"/>
    </source>
</evidence>
<comment type="subcellular location">
    <subcellularLocation>
        <location evidence="9">Cytoplasm</location>
    </subcellularLocation>
</comment>
<evidence type="ECO:0000259" key="11">
    <source>
        <dbReference type="Pfam" id="PF08264"/>
    </source>
</evidence>
<feature type="short sequence motif" description="'KMSKS' region" evidence="9">
    <location>
        <begin position="602"/>
        <end position="606"/>
    </location>
</feature>